<keyword evidence="1" id="KW-0812">Transmembrane</keyword>
<keyword evidence="3" id="KW-1185">Reference proteome</keyword>
<reference evidence="3" key="1">
    <citation type="journal article" date="2019" name="Int. J. Syst. Evol. Microbiol.">
        <title>The Global Catalogue of Microorganisms (GCM) 10K type strain sequencing project: providing services to taxonomists for standard genome sequencing and annotation.</title>
        <authorList>
            <consortium name="The Broad Institute Genomics Platform"/>
            <consortium name="The Broad Institute Genome Sequencing Center for Infectious Disease"/>
            <person name="Wu L."/>
            <person name="Ma J."/>
        </authorList>
    </citation>
    <scope>NUCLEOTIDE SEQUENCE [LARGE SCALE GENOMIC DNA]</scope>
    <source>
        <strain evidence="3">KACC 14058</strain>
    </source>
</reference>
<dbReference type="RefSeq" id="WP_390199665.1">
    <property type="nucleotide sequence ID" value="NZ_JBHSDV010000003.1"/>
</dbReference>
<sequence length="218" mass="24741">MDNWFHKIRNLLNKTDKDKTKTKKIHYIALIGLVGLLLLIISNMFNITSPDSESDHVLPISEENLTNVEQETWKQNDQSDATSKIQSLEDAYEKDLNHLLEQMNGISNVEVMVNLDATNEQVYQKNLIIGSQVTKELDQNGGTREIDDETREQTVVILRQGDKEIPLTVQTKKPEVRGVLIVANGVENMEVKKWVIDAVSKVLDVPVHRVSVMPKNKS</sequence>
<organism evidence="2 3">
    <name type="scientific">Gracilibacillus marinus</name>
    <dbReference type="NCBI Taxonomy" id="630535"/>
    <lineage>
        <taxon>Bacteria</taxon>
        <taxon>Bacillati</taxon>
        <taxon>Bacillota</taxon>
        <taxon>Bacilli</taxon>
        <taxon>Bacillales</taxon>
        <taxon>Bacillaceae</taxon>
        <taxon>Gracilibacillus</taxon>
    </lineage>
</organism>
<dbReference type="EMBL" id="JBHSDV010000003">
    <property type="protein sequence ID" value="MFC4388564.1"/>
    <property type="molecule type" value="Genomic_DNA"/>
</dbReference>
<feature type="transmembrane region" description="Helical" evidence="1">
    <location>
        <begin position="27"/>
        <end position="45"/>
    </location>
</feature>
<gene>
    <name evidence="2" type="primary">spoIIIAG</name>
    <name evidence="2" type="ORF">ACFOZ1_12235</name>
</gene>
<evidence type="ECO:0000313" key="3">
    <source>
        <dbReference type="Proteomes" id="UP001595880"/>
    </source>
</evidence>
<comment type="caution">
    <text evidence="2">The sequence shown here is derived from an EMBL/GenBank/DDBJ whole genome shotgun (WGS) entry which is preliminary data.</text>
</comment>
<proteinExistence type="predicted"/>
<evidence type="ECO:0000256" key="1">
    <source>
        <dbReference type="SAM" id="Phobius"/>
    </source>
</evidence>
<accession>A0ABV8VXX7</accession>
<dbReference type="NCBIfam" id="TIGR02830">
    <property type="entry name" value="spore_III_AG"/>
    <property type="match status" value="1"/>
</dbReference>
<protein>
    <submittedName>
        <fullName evidence="2">Stage III sporulation protein AG</fullName>
    </submittedName>
</protein>
<keyword evidence="1" id="KW-1133">Transmembrane helix</keyword>
<dbReference type="InterPro" id="IPR014195">
    <property type="entry name" value="Spore_III_AG"/>
</dbReference>
<keyword evidence="1" id="KW-0472">Membrane</keyword>
<name>A0ABV8VXX7_9BACI</name>
<dbReference type="Proteomes" id="UP001595880">
    <property type="component" value="Unassembled WGS sequence"/>
</dbReference>
<evidence type="ECO:0000313" key="2">
    <source>
        <dbReference type="EMBL" id="MFC4388564.1"/>
    </source>
</evidence>